<evidence type="ECO:0000313" key="2">
    <source>
        <dbReference type="Proteomes" id="UP000263900"/>
    </source>
</evidence>
<protein>
    <recommendedName>
        <fullName evidence="3">Collagen-like protein</fullName>
    </recommendedName>
</protein>
<dbReference type="KEGG" id="pseg:D3H65_07085"/>
<dbReference type="AlphaFoldDB" id="A0A3B7MH82"/>
<dbReference type="RefSeq" id="WP_119049589.1">
    <property type="nucleotide sequence ID" value="NZ_CP032157.1"/>
</dbReference>
<name>A0A3B7MH82_9BACT</name>
<dbReference type="OrthoDB" id="956932at2"/>
<keyword evidence="2" id="KW-1185">Reference proteome</keyword>
<proteinExistence type="predicted"/>
<evidence type="ECO:0008006" key="3">
    <source>
        <dbReference type="Google" id="ProtNLM"/>
    </source>
</evidence>
<accession>A0A3B7MH82</accession>
<organism evidence="1 2">
    <name type="scientific">Paraflavitalea soli</name>
    <dbReference type="NCBI Taxonomy" id="2315862"/>
    <lineage>
        <taxon>Bacteria</taxon>
        <taxon>Pseudomonadati</taxon>
        <taxon>Bacteroidota</taxon>
        <taxon>Chitinophagia</taxon>
        <taxon>Chitinophagales</taxon>
        <taxon>Chitinophagaceae</taxon>
        <taxon>Paraflavitalea</taxon>
    </lineage>
</organism>
<evidence type="ECO:0000313" key="1">
    <source>
        <dbReference type="EMBL" id="AXY73754.1"/>
    </source>
</evidence>
<gene>
    <name evidence="1" type="ORF">D3H65_07085</name>
</gene>
<sequence>MHLIGALALGLAIVGCKKGDTGPAGPAGTANVIYSEWFTPNPYIKDTVFGIWGFKYNKAAPAITQQVLDSGSVLTYGKLLGYNPSVWPANTVQQMPIEITYNQGGVTTDTWSARLSPGNLQIRFVNDRNIYTSIATQHQFRYIIIPGGNKAGARVARQSYEEVCRTYGIPE</sequence>
<dbReference type="Proteomes" id="UP000263900">
    <property type="component" value="Chromosome"/>
</dbReference>
<dbReference type="EMBL" id="CP032157">
    <property type="protein sequence ID" value="AXY73754.1"/>
    <property type="molecule type" value="Genomic_DNA"/>
</dbReference>
<reference evidence="1 2" key="1">
    <citation type="submission" date="2018-09" db="EMBL/GenBank/DDBJ databases">
        <title>Genome sequencing of strain 6GH32-13.</title>
        <authorList>
            <person name="Weon H.-Y."/>
            <person name="Heo J."/>
            <person name="Kwon S.-W."/>
        </authorList>
    </citation>
    <scope>NUCLEOTIDE SEQUENCE [LARGE SCALE GENOMIC DNA]</scope>
    <source>
        <strain evidence="1 2">5GH32-13</strain>
    </source>
</reference>